<keyword evidence="3" id="KW-1185">Reference proteome</keyword>
<dbReference type="InterPro" id="IPR032675">
    <property type="entry name" value="LRR_dom_sf"/>
</dbReference>
<feature type="compositionally biased region" description="Pro residues" evidence="1">
    <location>
        <begin position="37"/>
        <end position="54"/>
    </location>
</feature>
<dbReference type="AlphaFoldDB" id="A0A2Z6RT17"/>
<name>A0A2Z6RT17_9GLOM</name>
<organism evidence="2 3">
    <name type="scientific">Rhizophagus clarus</name>
    <dbReference type="NCBI Taxonomy" id="94130"/>
    <lineage>
        <taxon>Eukaryota</taxon>
        <taxon>Fungi</taxon>
        <taxon>Fungi incertae sedis</taxon>
        <taxon>Mucoromycota</taxon>
        <taxon>Glomeromycotina</taxon>
        <taxon>Glomeromycetes</taxon>
        <taxon>Glomerales</taxon>
        <taxon>Glomeraceae</taxon>
        <taxon>Rhizophagus</taxon>
    </lineage>
</organism>
<reference evidence="2 3" key="1">
    <citation type="submission" date="2017-11" db="EMBL/GenBank/DDBJ databases">
        <title>The genome of Rhizophagus clarus HR1 reveals common genetic basis of auxotrophy among arbuscular mycorrhizal fungi.</title>
        <authorList>
            <person name="Kobayashi Y."/>
        </authorList>
    </citation>
    <scope>NUCLEOTIDE SEQUENCE [LARGE SCALE GENOMIC DNA]</scope>
    <source>
        <strain evidence="2 3">HR1</strain>
    </source>
</reference>
<sequence>MALHSEQKKLDREEQQTDQQQSSEQQREKVDQKLTIVPPPVSPSPSPSTSPPTSPSQSQKPRQIQLQNRFSGYLTDNVWYEVFRQLYYDLGEHLHSCLLVNTQFFRNAVPFFWRDVKIIYFSQLCSFVRILSTDPKDQTLPYARYIRTMYITARTPRTPNKTRSAELASLLYQLASIDVNWRLLSFTLELDWKDCEEPTIWTNFFAKIGKHLEHVALHGSSPFLRDTLSFSVGEFCPNLKVLTLESRYFNGYGIVNVAEKCSLTELSIWCRQVTSSVVLSILRGRSAQTLQKLTIKNCDLDDKPLLNSITIPEGYDNDDVPSTSNNEDIIQFSYLSPSAKDNSDNSSKIPILPILPKLKSFSYIQSYPFKTGNKFTSSGLLRLLSACPNLTELTLVVSNSSKIVNDTSIEKIIKRFPLDSFEIVNPHSNQLPFHHLDNYDVTIEGLKRAIERKPDLRLRVGAFDSMVS</sequence>
<dbReference type="Proteomes" id="UP000247702">
    <property type="component" value="Unassembled WGS sequence"/>
</dbReference>
<feature type="region of interest" description="Disordered" evidence="1">
    <location>
        <begin position="1"/>
        <end position="63"/>
    </location>
</feature>
<proteinExistence type="predicted"/>
<comment type="caution">
    <text evidence="2">The sequence shown here is derived from an EMBL/GenBank/DDBJ whole genome shotgun (WGS) entry which is preliminary data.</text>
</comment>
<evidence type="ECO:0000313" key="2">
    <source>
        <dbReference type="EMBL" id="GBB99691.1"/>
    </source>
</evidence>
<evidence type="ECO:0000313" key="3">
    <source>
        <dbReference type="Proteomes" id="UP000247702"/>
    </source>
</evidence>
<dbReference type="EMBL" id="BEXD01002890">
    <property type="protein sequence ID" value="GBB99691.1"/>
    <property type="molecule type" value="Genomic_DNA"/>
</dbReference>
<gene>
    <name evidence="2" type="ORF">RclHR1_00360040</name>
</gene>
<dbReference type="Gene3D" id="3.80.10.10">
    <property type="entry name" value="Ribonuclease Inhibitor"/>
    <property type="match status" value="2"/>
</dbReference>
<accession>A0A2Z6RT17</accession>
<dbReference type="SUPFAM" id="SSF52047">
    <property type="entry name" value="RNI-like"/>
    <property type="match status" value="1"/>
</dbReference>
<evidence type="ECO:0008006" key="4">
    <source>
        <dbReference type="Google" id="ProtNLM"/>
    </source>
</evidence>
<evidence type="ECO:0000256" key="1">
    <source>
        <dbReference type="SAM" id="MobiDB-lite"/>
    </source>
</evidence>
<protein>
    <recommendedName>
        <fullName evidence="4">F-box domain-containing protein</fullName>
    </recommendedName>
</protein>
<feature type="compositionally biased region" description="Basic and acidic residues" evidence="1">
    <location>
        <begin position="1"/>
        <end position="15"/>
    </location>
</feature>